<name>A0AAV6VEI0_9ARAC</name>
<gene>
    <name evidence="1" type="ORF">JTE90_011041</name>
</gene>
<comment type="caution">
    <text evidence="1">The sequence shown here is derived from an EMBL/GenBank/DDBJ whole genome shotgun (WGS) entry which is preliminary data.</text>
</comment>
<reference evidence="1 2" key="1">
    <citation type="journal article" date="2022" name="Nat. Ecol. Evol.">
        <title>A masculinizing supergene underlies an exaggerated male reproductive morph in a spider.</title>
        <authorList>
            <person name="Hendrickx F."/>
            <person name="De Corte Z."/>
            <person name="Sonet G."/>
            <person name="Van Belleghem S.M."/>
            <person name="Kostlbacher S."/>
            <person name="Vangestel C."/>
        </authorList>
    </citation>
    <scope>NUCLEOTIDE SEQUENCE [LARGE SCALE GENOMIC DNA]</scope>
    <source>
        <strain evidence="1">W744_W776</strain>
    </source>
</reference>
<dbReference type="Proteomes" id="UP000827092">
    <property type="component" value="Unassembled WGS sequence"/>
</dbReference>
<evidence type="ECO:0000313" key="1">
    <source>
        <dbReference type="EMBL" id="KAG8194432.1"/>
    </source>
</evidence>
<proteinExistence type="predicted"/>
<sequence>MYHLYLSGDGKSAIGLPRGSVGVAAWLGATLRRFWGRGPRTTEGCRDESSLVPFISTHSPISTSTVIPFDTLSHSPTYRKEPLSTQGHP</sequence>
<keyword evidence="2" id="KW-1185">Reference proteome</keyword>
<evidence type="ECO:0000313" key="2">
    <source>
        <dbReference type="Proteomes" id="UP000827092"/>
    </source>
</evidence>
<accession>A0AAV6VEI0</accession>
<protein>
    <submittedName>
        <fullName evidence="1">Uncharacterized protein</fullName>
    </submittedName>
</protein>
<organism evidence="1 2">
    <name type="scientific">Oedothorax gibbosus</name>
    <dbReference type="NCBI Taxonomy" id="931172"/>
    <lineage>
        <taxon>Eukaryota</taxon>
        <taxon>Metazoa</taxon>
        <taxon>Ecdysozoa</taxon>
        <taxon>Arthropoda</taxon>
        <taxon>Chelicerata</taxon>
        <taxon>Arachnida</taxon>
        <taxon>Araneae</taxon>
        <taxon>Araneomorphae</taxon>
        <taxon>Entelegynae</taxon>
        <taxon>Araneoidea</taxon>
        <taxon>Linyphiidae</taxon>
        <taxon>Erigoninae</taxon>
        <taxon>Oedothorax</taxon>
    </lineage>
</organism>
<dbReference type="EMBL" id="JAFNEN010000103">
    <property type="protein sequence ID" value="KAG8194432.1"/>
    <property type="molecule type" value="Genomic_DNA"/>
</dbReference>
<dbReference type="AlphaFoldDB" id="A0AAV6VEI0"/>